<keyword evidence="2" id="KW-0812">Transmembrane</keyword>
<dbReference type="Bgee" id="FBgn0184068">
    <property type="expression patterns" value="Expressed in embryo and 3 other cell types or tissues"/>
</dbReference>
<keyword evidence="2" id="KW-1133">Transmembrane helix</keyword>
<feature type="compositionally biased region" description="Basic residues" evidence="1">
    <location>
        <begin position="90"/>
        <end position="99"/>
    </location>
</feature>
<dbReference type="Proteomes" id="UP000000304">
    <property type="component" value="Chromosome 3L"/>
</dbReference>
<gene>
    <name evidence="3" type="primary">Dsim\GD17915</name>
    <name evidence="3" type="ORF">Dsim_GD17915</name>
</gene>
<dbReference type="OrthoDB" id="47475at2759"/>
<keyword evidence="2" id="KW-0472">Membrane</keyword>
<evidence type="ECO:0000256" key="1">
    <source>
        <dbReference type="SAM" id="MobiDB-lite"/>
    </source>
</evidence>
<feature type="compositionally biased region" description="Basic and acidic residues" evidence="1">
    <location>
        <begin position="140"/>
        <end position="149"/>
    </location>
</feature>
<proteinExistence type="predicted"/>
<dbReference type="EMBL" id="CM000363">
    <property type="protein sequence ID" value="EDX10970.1"/>
    <property type="molecule type" value="Genomic_DNA"/>
</dbReference>
<evidence type="ECO:0000313" key="3">
    <source>
        <dbReference type="EMBL" id="EDX10970.1"/>
    </source>
</evidence>
<dbReference type="HOGENOM" id="CLU_1751625_0_0_1"/>
<evidence type="ECO:0000313" key="4">
    <source>
        <dbReference type="Proteomes" id="UP000000304"/>
    </source>
</evidence>
<feature type="region of interest" description="Disordered" evidence="1">
    <location>
        <begin position="48"/>
        <end position="99"/>
    </location>
</feature>
<organism evidence="3 4">
    <name type="scientific">Drosophila simulans</name>
    <name type="common">Fruit fly</name>
    <dbReference type="NCBI Taxonomy" id="7240"/>
    <lineage>
        <taxon>Eukaryota</taxon>
        <taxon>Metazoa</taxon>
        <taxon>Ecdysozoa</taxon>
        <taxon>Arthropoda</taxon>
        <taxon>Hexapoda</taxon>
        <taxon>Insecta</taxon>
        <taxon>Pterygota</taxon>
        <taxon>Neoptera</taxon>
        <taxon>Endopterygota</taxon>
        <taxon>Diptera</taxon>
        <taxon>Brachycera</taxon>
        <taxon>Muscomorpha</taxon>
        <taxon>Ephydroidea</taxon>
        <taxon>Drosophilidae</taxon>
        <taxon>Drosophila</taxon>
        <taxon>Sophophora</taxon>
    </lineage>
</organism>
<feature type="transmembrane region" description="Helical" evidence="2">
    <location>
        <begin position="106"/>
        <end position="124"/>
    </location>
</feature>
<name>B4QPU2_DROSI</name>
<evidence type="ECO:0000256" key="2">
    <source>
        <dbReference type="SAM" id="Phobius"/>
    </source>
</evidence>
<keyword evidence="4" id="KW-1185">Reference proteome</keyword>
<dbReference type="AlphaFoldDB" id="B4QPU2"/>
<sequence>MFQYSYIRKIPMPAFKYAFATGHTDSCLPPTHMRACVCVCVQCEIETRKASEKSQKFTKKSPTSSKIGPPGEEPQKWPKFGENSASVTKHSCRCSRRRNGRKQKRIVLIVIRAYLAVAAAAAVAEASAGERNGGRWVRKRAGERPRTKH</sequence>
<protein>
    <submittedName>
        <fullName evidence="3">GD17915</fullName>
    </submittedName>
</protein>
<feature type="region of interest" description="Disordered" evidence="1">
    <location>
        <begin position="128"/>
        <end position="149"/>
    </location>
</feature>
<accession>B4QPU2</accession>
<reference evidence="3 4" key="1">
    <citation type="journal article" date="2007" name="Nature">
        <title>Evolution of genes and genomes on the Drosophila phylogeny.</title>
        <authorList>
            <consortium name="Drosophila 12 Genomes Consortium"/>
            <person name="Clark A.G."/>
            <person name="Eisen M.B."/>
            <person name="Smith D.R."/>
            <person name="Bergman C.M."/>
            <person name="Oliver B."/>
            <person name="Markow T.A."/>
            <person name="Kaufman T.C."/>
            <person name="Kellis M."/>
            <person name="Gelbart W."/>
            <person name="Iyer V.N."/>
            <person name="Pollard D.A."/>
            <person name="Sackton T.B."/>
            <person name="Larracuente A.M."/>
            <person name="Singh N.D."/>
            <person name="Abad J.P."/>
            <person name="Abt D.N."/>
            <person name="Adryan B."/>
            <person name="Aguade M."/>
            <person name="Akashi H."/>
            <person name="Anderson W.W."/>
            <person name="Aquadro C.F."/>
            <person name="Ardell D.H."/>
            <person name="Arguello R."/>
            <person name="Artieri C.G."/>
            <person name="Barbash D.A."/>
            <person name="Barker D."/>
            <person name="Barsanti P."/>
            <person name="Batterham P."/>
            <person name="Batzoglou S."/>
            <person name="Begun D."/>
            <person name="Bhutkar A."/>
            <person name="Blanco E."/>
            <person name="Bosak S.A."/>
            <person name="Bradley R.K."/>
            <person name="Brand A.D."/>
            <person name="Brent M.R."/>
            <person name="Brooks A.N."/>
            <person name="Brown R.H."/>
            <person name="Butlin R.K."/>
            <person name="Caggese C."/>
            <person name="Calvi B.R."/>
            <person name="Bernardo de Carvalho A."/>
            <person name="Caspi A."/>
            <person name="Castrezana S."/>
            <person name="Celniker S.E."/>
            <person name="Chang J.L."/>
            <person name="Chapple C."/>
            <person name="Chatterji S."/>
            <person name="Chinwalla A."/>
            <person name="Civetta A."/>
            <person name="Clifton S.W."/>
            <person name="Comeron J.M."/>
            <person name="Costello J.C."/>
            <person name="Coyne J.A."/>
            <person name="Daub J."/>
            <person name="David R.G."/>
            <person name="Delcher A.L."/>
            <person name="Delehaunty K."/>
            <person name="Do C.B."/>
            <person name="Ebling H."/>
            <person name="Edwards K."/>
            <person name="Eickbush T."/>
            <person name="Evans J.D."/>
            <person name="Filipski A."/>
            <person name="Findeiss S."/>
            <person name="Freyhult E."/>
            <person name="Fulton L."/>
            <person name="Fulton R."/>
            <person name="Garcia A.C."/>
            <person name="Gardiner A."/>
            <person name="Garfield D.A."/>
            <person name="Garvin B.E."/>
            <person name="Gibson G."/>
            <person name="Gilbert D."/>
            <person name="Gnerre S."/>
            <person name="Godfrey J."/>
            <person name="Good R."/>
            <person name="Gotea V."/>
            <person name="Gravely B."/>
            <person name="Greenberg A.J."/>
            <person name="Griffiths-Jones S."/>
            <person name="Gross S."/>
            <person name="Guigo R."/>
            <person name="Gustafson E.A."/>
            <person name="Haerty W."/>
            <person name="Hahn M.W."/>
            <person name="Halligan D.L."/>
            <person name="Halpern A.L."/>
            <person name="Halter G.M."/>
            <person name="Han M.V."/>
            <person name="Heger A."/>
            <person name="Hillier L."/>
            <person name="Hinrichs A.S."/>
            <person name="Holmes I."/>
            <person name="Hoskins R.A."/>
            <person name="Hubisz M.J."/>
            <person name="Hultmark D."/>
            <person name="Huntley M.A."/>
            <person name="Jaffe D.B."/>
            <person name="Jagadeeshan S."/>
            <person name="Jeck W.R."/>
            <person name="Johnson J."/>
            <person name="Jones C.D."/>
            <person name="Jordan W.C."/>
            <person name="Karpen G.H."/>
            <person name="Kataoka E."/>
            <person name="Keightley P.D."/>
            <person name="Kheradpour P."/>
            <person name="Kirkness E.F."/>
            <person name="Koerich L.B."/>
            <person name="Kristiansen K."/>
            <person name="Kudrna D."/>
            <person name="Kulathinal R.J."/>
            <person name="Kumar S."/>
            <person name="Kwok R."/>
            <person name="Lander E."/>
            <person name="Langley C.H."/>
            <person name="Lapoint R."/>
            <person name="Lazzaro B.P."/>
            <person name="Lee S.J."/>
            <person name="Levesque L."/>
            <person name="Li R."/>
            <person name="Lin C.F."/>
            <person name="Lin M.F."/>
            <person name="Lindblad-Toh K."/>
            <person name="Llopart A."/>
            <person name="Long M."/>
            <person name="Low L."/>
            <person name="Lozovsky E."/>
            <person name="Lu J."/>
            <person name="Luo M."/>
            <person name="Machado C.A."/>
            <person name="Makalowski W."/>
            <person name="Marzo M."/>
            <person name="Matsuda M."/>
            <person name="Matzkin L."/>
            <person name="McAllister B."/>
            <person name="McBride C.S."/>
            <person name="McKernan B."/>
            <person name="McKernan K."/>
            <person name="Mendez-Lago M."/>
            <person name="Minx P."/>
            <person name="Mollenhauer M.U."/>
            <person name="Montooth K."/>
            <person name="Mount S.M."/>
            <person name="Mu X."/>
            <person name="Myers E."/>
            <person name="Negre B."/>
            <person name="Newfeld S."/>
            <person name="Nielsen R."/>
            <person name="Noor M.A."/>
            <person name="O'Grady P."/>
            <person name="Pachter L."/>
            <person name="Papaceit M."/>
            <person name="Parisi M.J."/>
            <person name="Parisi M."/>
            <person name="Parts L."/>
            <person name="Pedersen J.S."/>
            <person name="Pesole G."/>
            <person name="Phillippy A.M."/>
            <person name="Ponting C.P."/>
            <person name="Pop M."/>
            <person name="Porcelli D."/>
            <person name="Powell J.R."/>
            <person name="Prohaska S."/>
            <person name="Pruitt K."/>
            <person name="Puig M."/>
            <person name="Quesneville H."/>
            <person name="Ram K.R."/>
            <person name="Rand D."/>
            <person name="Rasmussen M.D."/>
            <person name="Reed L.K."/>
            <person name="Reenan R."/>
            <person name="Reily A."/>
            <person name="Remington K.A."/>
            <person name="Rieger T.T."/>
            <person name="Ritchie M.G."/>
            <person name="Robin C."/>
            <person name="Rogers Y.H."/>
            <person name="Rohde C."/>
            <person name="Rozas J."/>
            <person name="Rubenfield M.J."/>
            <person name="Ruiz A."/>
            <person name="Russo S."/>
            <person name="Salzberg S.L."/>
            <person name="Sanchez-Gracia A."/>
            <person name="Saranga D.J."/>
            <person name="Sato H."/>
            <person name="Schaeffer S.W."/>
            <person name="Schatz M.C."/>
            <person name="Schlenke T."/>
            <person name="Schwartz R."/>
            <person name="Segarra C."/>
            <person name="Singh R.S."/>
            <person name="Sirot L."/>
            <person name="Sirota M."/>
            <person name="Sisneros N.B."/>
            <person name="Smith C.D."/>
            <person name="Smith T.F."/>
            <person name="Spieth J."/>
            <person name="Stage D.E."/>
            <person name="Stark A."/>
            <person name="Stephan W."/>
            <person name="Strausberg R.L."/>
            <person name="Strempel S."/>
            <person name="Sturgill D."/>
            <person name="Sutton G."/>
            <person name="Sutton G.G."/>
            <person name="Tao W."/>
            <person name="Teichmann S."/>
            <person name="Tobari Y.N."/>
            <person name="Tomimura Y."/>
            <person name="Tsolas J.M."/>
            <person name="Valente V.L."/>
            <person name="Venter E."/>
            <person name="Venter J.C."/>
            <person name="Vicario S."/>
            <person name="Vieira F.G."/>
            <person name="Vilella A.J."/>
            <person name="Villasante A."/>
            <person name="Walenz B."/>
            <person name="Wang J."/>
            <person name="Wasserman M."/>
            <person name="Watts T."/>
            <person name="Wilson D."/>
            <person name="Wilson R.K."/>
            <person name="Wing R.A."/>
            <person name="Wolfner M.F."/>
            <person name="Wong A."/>
            <person name="Wong G.K."/>
            <person name="Wu C.I."/>
            <person name="Wu G."/>
            <person name="Yamamoto D."/>
            <person name="Yang H.P."/>
            <person name="Yang S.P."/>
            <person name="Yorke J.A."/>
            <person name="Yoshida K."/>
            <person name="Zdobnov E."/>
            <person name="Zhang P."/>
            <person name="Zhang Y."/>
            <person name="Zimin A.V."/>
            <person name="Baldwin J."/>
            <person name="Abdouelleil A."/>
            <person name="Abdulkadir J."/>
            <person name="Abebe A."/>
            <person name="Abera B."/>
            <person name="Abreu J."/>
            <person name="Acer S.C."/>
            <person name="Aftuck L."/>
            <person name="Alexander A."/>
            <person name="An P."/>
            <person name="Anderson E."/>
            <person name="Anderson S."/>
            <person name="Arachi H."/>
            <person name="Azer M."/>
            <person name="Bachantsang P."/>
            <person name="Barry A."/>
            <person name="Bayul T."/>
            <person name="Berlin A."/>
            <person name="Bessette D."/>
            <person name="Bloom T."/>
            <person name="Blye J."/>
            <person name="Boguslavskiy L."/>
            <person name="Bonnet C."/>
            <person name="Boukhgalter B."/>
            <person name="Bourzgui I."/>
            <person name="Brown A."/>
            <person name="Cahill P."/>
            <person name="Channer S."/>
            <person name="Cheshatsang Y."/>
            <person name="Chuda L."/>
            <person name="Citroen M."/>
            <person name="Collymore A."/>
            <person name="Cooke P."/>
            <person name="Costello M."/>
            <person name="D'Aco K."/>
            <person name="Daza R."/>
            <person name="De Haan G."/>
            <person name="DeGray S."/>
            <person name="DeMaso C."/>
            <person name="Dhargay N."/>
            <person name="Dooley K."/>
            <person name="Dooley E."/>
            <person name="Doricent M."/>
            <person name="Dorje P."/>
            <person name="Dorjee K."/>
            <person name="Dupes A."/>
            <person name="Elong R."/>
            <person name="Falk J."/>
            <person name="Farina A."/>
            <person name="Faro S."/>
            <person name="Ferguson D."/>
            <person name="Fisher S."/>
            <person name="Foley C.D."/>
            <person name="Franke A."/>
            <person name="Friedrich D."/>
            <person name="Gadbois L."/>
            <person name="Gearin G."/>
            <person name="Gearin C.R."/>
            <person name="Giannoukos G."/>
            <person name="Goode T."/>
            <person name="Graham J."/>
            <person name="Grandbois E."/>
            <person name="Grewal S."/>
            <person name="Gyaltsen K."/>
            <person name="Hafez N."/>
            <person name="Hagos B."/>
            <person name="Hall J."/>
            <person name="Henson C."/>
            <person name="Hollinger A."/>
            <person name="Honan T."/>
            <person name="Huard M.D."/>
            <person name="Hughes L."/>
            <person name="Hurhula B."/>
            <person name="Husby M.E."/>
            <person name="Kamat A."/>
            <person name="Kanga B."/>
            <person name="Kashin S."/>
            <person name="Khazanovich D."/>
            <person name="Kisner P."/>
            <person name="Lance K."/>
            <person name="Lara M."/>
            <person name="Lee W."/>
            <person name="Lennon N."/>
            <person name="Letendre F."/>
            <person name="LeVine R."/>
            <person name="Lipovsky A."/>
            <person name="Liu X."/>
            <person name="Liu J."/>
            <person name="Liu S."/>
            <person name="Lokyitsang T."/>
            <person name="Lokyitsang Y."/>
            <person name="Lubonja R."/>
            <person name="Lui A."/>
            <person name="MacDonald P."/>
            <person name="Magnisalis V."/>
            <person name="Maru K."/>
            <person name="Matthews C."/>
            <person name="McCusker W."/>
            <person name="McDonough S."/>
            <person name="Mehta T."/>
            <person name="Meldrim J."/>
            <person name="Meneus L."/>
            <person name="Mihai O."/>
            <person name="Mihalev A."/>
            <person name="Mihova T."/>
            <person name="Mittelman R."/>
            <person name="Mlenga V."/>
            <person name="Montmayeur A."/>
            <person name="Mulrain L."/>
            <person name="Navidi A."/>
            <person name="Naylor J."/>
            <person name="Negash T."/>
            <person name="Nguyen T."/>
            <person name="Nguyen N."/>
            <person name="Nicol R."/>
            <person name="Norbu C."/>
            <person name="Norbu N."/>
            <person name="Novod N."/>
            <person name="O'Neill B."/>
            <person name="Osman S."/>
            <person name="Markiewicz E."/>
            <person name="Oyono O.L."/>
            <person name="Patti C."/>
            <person name="Phunkhang P."/>
            <person name="Pierre F."/>
            <person name="Priest M."/>
            <person name="Raghuraman S."/>
            <person name="Rege F."/>
            <person name="Reyes R."/>
            <person name="Rise C."/>
            <person name="Rogov P."/>
            <person name="Ross K."/>
            <person name="Ryan E."/>
            <person name="Settipalli S."/>
            <person name="Shea T."/>
            <person name="Sherpa N."/>
            <person name="Shi L."/>
            <person name="Shih D."/>
            <person name="Sparrow T."/>
            <person name="Spaulding J."/>
            <person name="Stalker J."/>
            <person name="Stange-Thomann N."/>
            <person name="Stavropoulos S."/>
            <person name="Stone C."/>
            <person name="Strader C."/>
            <person name="Tesfaye S."/>
            <person name="Thomson T."/>
            <person name="Thoulutsang Y."/>
            <person name="Thoulutsang D."/>
            <person name="Topham K."/>
            <person name="Topping I."/>
            <person name="Tsamla T."/>
            <person name="Vassiliev H."/>
            <person name="Vo A."/>
            <person name="Wangchuk T."/>
            <person name="Wangdi T."/>
            <person name="Weiand M."/>
            <person name="Wilkinson J."/>
            <person name="Wilson A."/>
            <person name="Yadav S."/>
            <person name="Young G."/>
            <person name="Yu Q."/>
            <person name="Zembek L."/>
            <person name="Zhong D."/>
            <person name="Zimmer A."/>
            <person name="Zwirko Z."/>
            <person name="Jaffe D.B."/>
            <person name="Alvarez P."/>
            <person name="Brockman W."/>
            <person name="Butler J."/>
            <person name="Chin C."/>
            <person name="Gnerre S."/>
            <person name="Grabherr M."/>
            <person name="Kleber M."/>
            <person name="Mauceli E."/>
            <person name="MacCallum I."/>
        </authorList>
    </citation>
    <scope>NUCLEOTIDE SEQUENCE [LARGE SCALE GENOMIC DNA]</scope>
    <source>
        <strain evidence="4">white501</strain>
    </source>
</reference>